<dbReference type="SUPFAM" id="SSF54184">
    <property type="entry name" value="Penicillin-binding protein 2x (pbp-2x), c-terminal domain"/>
    <property type="match status" value="1"/>
</dbReference>
<dbReference type="InterPro" id="IPR005543">
    <property type="entry name" value="PASTA_dom"/>
</dbReference>
<evidence type="ECO:0000256" key="6">
    <source>
        <dbReference type="ARBA" id="ARBA00022840"/>
    </source>
</evidence>
<evidence type="ECO:0000259" key="12">
    <source>
        <dbReference type="PROSITE" id="PS50011"/>
    </source>
</evidence>
<proteinExistence type="predicted"/>
<comment type="catalytic activity">
    <reaction evidence="8">
        <text>L-seryl-[protein] + ATP = O-phospho-L-seryl-[protein] + ADP + H(+)</text>
        <dbReference type="Rhea" id="RHEA:17989"/>
        <dbReference type="Rhea" id="RHEA-COMP:9863"/>
        <dbReference type="Rhea" id="RHEA-COMP:11604"/>
        <dbReference type="ChEBI" id="CHEBI:15378"/>
        <dbReference type="ChEBI" id="CHEBI:29999"/>
        <dbReference type="ChEBI" id="CHEBI:30616"/>
        <dbReference type="ChEBI" id="CHEBI:83421"/>
        <dbReference type="ChEBI" id="CHEBI:456216"/>
        <dbReference type="EC" id="2.7.11.1"/>
    </reaction>
</comment>
<dbReference type="CDD" id="cd06577">
    <property type="entry name" value="PASTA_pknB"/>
    <property type="match status" value="3"/>
</dbReference>
<dbReference type="CDD" id="cd14014">
    <property type="entry name" value="STKc_PknB_like"/>
    <property type="match status" value="1"/>
</dbReference>
<evidence type="ECO:0000256" key="1">
    <source>
        <dbReference type="ARBA" id="ARBA00012513"/>
    </source>
</evidence>
<evidence type="ECO:0000256" key="10">
    <source>
        <dbReference type="SAM" id="MobiDB-lite"/>
    </source>
</evidence>
<gene>
    <name evidence="14" type="primary">pknB</name>
    <name evidence="14" type="ORF">WMO37_02575</name>
</gene>
<dbReference type="PROSITE" id="PS51178">
    <property type="entry name" value="PASTA"/>
    <property type="match status" value="3"/>
</dbReference>
<dbReference type="SMART" id="SM00740">
    <property type="entry name" value="PASTA"/>
    <property type="match status" value="3"/>
</dbReference>
<dbReference type="Gene3D" id="1.10.510.10">
    <property type="entry name" value="Transferase(Phosphotransferase) domain 1"/>
    <property type="match status" value="1"/>
</dbReference>
<comment type="caution">
    <text evidence="14">The sequence shown here is derived from an EMBL/GenBank/DDBJ whole genome shotgun (WGS) entry which is preliminary data.</text>
</comment>
<dbReference type="NCBIfam" id="NF033483">
    <property type="entry name" value="PknB_PASTA_kin"/>
    <property type="match status" value="1"/>
</dbReference>
<dbReference type="PANTHER" id="PTHR43289:SF34">
    <property type="entry name" value="SERINE_THREONINE-PROTEIN KINASE YBDM-RELATED"/>
    <property type="match status" value="1"/>
</dbReference>
<dbReference type="SUPFAM" id="SSF56112">
    <property type="entry name" value="Protein kinase-like (PK-like)"/>
    <property type="match status" value="1"/>
</dbReference>
<feature type="region of interest" description="Disordered" evidence="10">
    <location>
        <begin position="285"/>
        <end position="337"/>
    </location>
</feature>
<dbReference type="Gene3D" id="3.30.10.20">
    <property type="match status" value="3"/>
</dbReference>
<keyword evidence="6 9" id="KW-0067">ATP-binding</keyword>
<dbReference type="SMART" id="SM00220">
    <property type="entry name" value="S_TKc"/>
    <property type="match status" value="1"/>
</dbReference>
<sequence length="627" mass="67250">MLRKGMFLADRYEILEQIGNGGMSDVYKAKCHKLNRYVAIKVLKPEFSQDTSFVSKFRVEAQSAAGLSHPNVVNVYDVGEENGIHYIVMELVEGITLKKYIEKRGKLPYKEAVSIAIQVANGMEAAHKHHIVHRDIKPQNIIISKEGKVKVTDFGIAKAATSSTINSSAAMGSVHYMSPEQARGGYSDERSDIYSFGITLYEMLTGKVPFDGDTTVAVAVQHIQDAIPAPSEIAEDVPLSVDKIVLKCTQKKTERRYQTVSDLIADLKKSLVMPEEDFVKIAPMYAQQTEQPQNSSDEEDDIEDDYLNDDDDDLSDGLTDDEDDDDDDDETLDIDDENNDKLDKMTKWIGVGIIAVILIIAVFVIVKLVGGVSFGGKSEKTTAQTTQANATTASSEKVSVPNVVGKTEDEAKEELNKVGLGYKASYQASSTVEKGNVISQGTKQGTSVAKNTTITLTISSGPDSVKVNNVVGMSESKATSTLKSAGFSVDVEYDYSDSVEQGNVISQSPSANASASEGDTVTITVSQGKKVSYAKMPNVIGLTEDAAKQAIKDQGLVPSVTYQSTSGTYGLVTAQGYNSGESLESGTTVTIVVSHYQKATEPATTAASQSTTAAVKTTAASGSNTAQ</sequence>
<feature type="binding site" evidence="9">
    <location>
        <position position="41"/>
    </location>
    <ligand>
        <name>ATP</name>
        <dbReference type="ChEBI" id="CHEBI:30616"/>
    </ligand>
</feature>
<feature type="transmembrane region" description="Helical" evidence="11">
    <location>
        <begin position="348"/>
        <end position="370"/>
    </location>
</feature>
<evidence type="ECO:0000256" key="7">
    <source>
        <dbReference type="ARBA" id="ARBA00047899"/>
    </source>
</evidence>
<evidence type="ECO:0000256" key="9">
    <source>
        <dbReference type="PROSITE-ProRule" id="PRU10141"/>
    </source>
</evidence>
<evidence type="ECO:0000259" key="13">
    <source>
        <dbReference type="PROSITE" id="PS51178"/>
    </source>
</evidence>
<name>A0ABV1H344_9FIRM</name>
<reference evidence="14" key="1">
    <citation type="submission" date="2024-03" db="EMBL/GenBank/DDBJ databases">
        <title>Human intestinal bacterial collection.</title>
        <authorList>
            <person name="Pauvert C."/>
            <person name="Hitch T.C.A."/>
            <person name="Clavel T."/>
        </authorList>
    </citation>
    <scope>NUCLEOTIDE SEQUENCE [LARGE SCALE GENOMIC DNA]</scope>
    <source>
        <strain evidence="14">CLA-AA-H89B</strain>
    </source>
</reference>
<keyword evidence="11" id="KW-1133">Transmembrane helix</keyword>
<feature type="compositionally biased region" description="Acidic residues" evidence="10">
    <location>
        <begin position="296"/>
        <end position="337"/>
    </location>
</feature>
<evidence type="ECO:0000256" key="2">
    <source>
        <dbReference type="ARBA" id="ARBA00022527"/>
    </source>
</evidence>
<keyword evidence="3" id="KW-0808">Transferase</keyword>
<dbReference type="EMBL" id="JBBMFS010000002">
    <property type="protein sequence ID" value="MEQ2553898.1"/>
    <property type="molecule type" value="Genomic_DNA"/>
</dbReference>
<dbReference type="InterPro" id="IPR000719">
    <property type="entry name" value="Prot_kinase_dom"/>
</dbReference>
<evidence type="ECO:0000256" key="11">
    <source>
        <dbReference type="SAM" id="Phobius"/>
    </source>
</evidence>
<dbReference type="PROSITE" id="PS50011">
    <property type="entry name" value="PROTEIN_KINASE_DOM"/>
    <property type="match status" value="1"/>
</dbReference>
<organism evidence="14 15">
    <name type="scientific">Lachnospira intestinalis</name>
    <dbReference type="NCBI Taxonomy" id="3133158"/>
    <lineage>
        <taxon>Bacteria</taxon>
        <taxon>Bacillati</taxon>
        <taxon>Bacillota</taxon>
        <taxon>Clostridia</taxon>
        <taxon>Lachnospirales</taxon>
        <taxon>Lachnospiraceae</taxon>
        <taxon>Lachnospira</taxon>
    </lineage>
</organism>
<dbReference type="Pfam" id="PF03793">
    <property type="entry name" value="PASTA"/>
    <property type="match status" value="3"/>
</dbReference>
<dbReference type="PANTHER" id="PTHR43289">
    <property type="entry name" value="MITOGEN-ACTIVATED PROTEIN KINASE KINASE KINASE 20-RELATED"/>
    <property type="match status" value="1"/>
</dbReference>
<keyword evidence="4 9" id="KW-0547">Nucleotide-binding</keyword>
<feature type="domain" description="Protein kinase" evidence="12">
    <location>
        <begin position="12"/>
        <end position="279"/>
    </location>
</feature>
<evidence type="ECO:0000256" key="4">
    <source>
        <dbReference type="ARBA" id="ARBA00022741"/>
    </source>
</evidence>
<dbReference type="GO" id="GO:0016301">
    <property type="term" value="F:kinase activity"/>
    <property type="evidence" value="ECO:0007669"/>
    <property type="project" value="UniProtKB-KW"/>
</dbReference>
<dbReference type="PROSITE" id="PS00107">
    <property type="entry name" value="PROTEIN_KINASE_ATP"/>
    <property type="match status" value="1"/>
</dbReference>
<accession>A0ABV1H344</accession>
<keyword evidence="11" id="KW-0472">Membrane</keyword>
<evidence type="ECO:0000256" key="3">
    <source>
        <dbReference type="ARBA" id="ARBA00022679"/>
    </source>
</evidence>
<dbReference type="Pfam" id="PF00069">
    <property type="entry name" value="Pkinase"/>
    <property type="match status" value="1"/>
</dbReference>
<dbReference type="InterPro" id="IPR011009">
    <property type="entry name" value="Kinase-like_dom_sf"/>
</dbReference>
<dbReference type="Gene3D" id="3.30.200.20">
    <property type="entry name" value="Phosphorylase Kinase, domain 1"/>
    <property type="match status" value="1"/>
</dbReference>
<keyword evidence="2" id="KW-0723">Serine/threonine-protein kinase</keyword>
<feature type="domain" description="PASTA" evidence="13">
    <location>
        <begin position="394"/>
        <end position="460"/>
    </location>
</feature>
<dbReference type="PROSITE" id="PS00108">
    <property type="entry name" value="PROTEIN_KINASE_ST"/>
    <property type="match status" value="1"/>
</dbReference>
<dbReference type="EC" id="2.7.11.1" evidence="1"/>
<feature type="domain" description="PASTA" evidence="13">
    <location>
        <begin position="461"/>
        <end position="527"/>
    </location>
</feature>
<keyword evidence="15" id="KW-1185">Reference proteome</keyword>
<feature type="domain" description="PASTA" evidence="13">
    <location>
        <begin position="530"/>
        <end position="595"/>
    </location>
</feature>
<dbReference type="Proteomes" id="UP001546774">
    <property type="component" value="Unassembled WGS sequence"/>
</dbReference>
<evidence type="ECO:0000313" key="14">
    <source>
        <dbReference type="EMBL" id="MEQ2553898.1"/>
    </source>
</evidence>
<evidence type="ECO:0000256" key="5">
    <source>
        <dbReference type="ARBA" id="ARBA00022777"/>
    </source>
</evidence>
<evidence type="ECO:0000256" key="8">
    <source>
        <dbReference type="ARBA" id="ARBA00048679"/>
    </source>
</evidence>
<protein>
    <recommendedName>
        <fullName evidence="1">non-specific serine/threonine protein kinase</fullName>
        <ecNumber evidence="1">2.7.11.1</ecNumber>
    </recommendedName>
</protein>
<comment type="catalytic activity">
    <reaction evidence="7">
        <text>L-threonyl-[protein] + ATP = O-phospho-L-threonyl-[protein] + ADP + H(+)</text>
        <dbReference type="Rhea" id="RHEA:46608"/>
        <dbReference type="Rhea" id="RHEA-COMP:11060"/>
        <dbReference type="Rhea" id="RHEA-COMP:11605"/>
        <dbReference type="ChEBI" id="CHEBI:15378"/>
        <dbReference type="ChEBI" id="CHEBI:30013"/>
        <dbReference type="ChEBI" id="CHEBI:30616"/>
        <dbReference type="ChEBI" id="CHEBI:61977"/>
        <dbReference type="ChEBI" id="CHEBI:456216"/>
        <dbReference type="EC" id="2.7.11.1"/>
    </reaction>
</comment>
<keyword evidence="5 14" id="KW-0418">Kinase</keyword>
<dbReference type="InterPro" id="IPR017441">
    <property type="entry name" value="Protein_kinase_ATP_BS"/>
</dbReference>
<evidence type="ECO:0000313" key="15">
    <source>
        <dbReference type="Proteomes" id="UP001546774"/>
    </source>
</evidence>
<dbReference type="InterPro" id="IPR008271">
    <property type="entry name" value="Ser/Thr_kinase_AS"/>
</dbReference>
<keyword evidence="11" id="KW-0812">Transmembrane</keyword>